<protein>
    <submittedName>
        <fullName evidence="5">AraC family transcriptional regulator</fullName>
    </submittedName>
</protein>
<proteinExistence type="predicted"/>
<keyword evidence="1" id="KW-0805">Transcription regulation</keyword>
<dbReference type="PANTHER" id="PTHR46796">
    <property type="entry name" value="HTH-TYPE TRANSCRIPTIONAL ACTIVATOR RHAS-RELATED"/>
    <property type="match status" value="1"/>
</dbReference>
<keyword evidence="3" id="KW-0804">Transcription</keyword>
<reference evidence="6" key="1">
    <citation type="journal article" date="2019" name="Int. J. Syst. Evol. Microbiol.">
        <title>The Global Catalogue of Microorganisms (GCM) 10K type strain sequencing project: providing services to taxonomists for standard genome sequencing and annotation.</title>
        <authorList>
            <consortium name="The Broad Institute Genomics Platform"/>
            <consortium name="The Broad Institute Genome Sequencing Center for Infectious Disease"/>
            <person name="Wu L."/>
            <person name="Ma J."/>
        </authorList>
    </citation>
    <scope>NUCLEOTIDE SEQUENCE [LARGE SCALE GENOMIC DNA]</scope>
    <source>
        <strain evidence="6">JCM 17938</strain>
    </source>
</reference>
<evidence type="ECO:0000256" key="3">
    <source>
        <dbReference type="ARBA" id="ARBA00023163"/>
    </source>
</evidence>
<evidence type="ECO:0000313" key="5">
    <source>
        <dbReference type="EMBL" id="GAA4600625.1"/>
    </source>
</evidence>
<dbReference type="Gene3D" id="1.10.10.60">
    <property type="entry name" value="Homeodomain-like"/>
    <property type="match status" value="2"/>
</dbReference>
<dbReference type="SUPFAM" id="SSF46689">
    <property type="entry name" value="Homeodomain-like"/>
    <property type="match status" value="2"/>
</dbReference>
<comment type="caution">
    <text evidence="5">The sequence shown here is derived from an EMBL/GenBank/DDBJ whole genome shotgun (WGS) entry which is preliminary data.</text>
</comment>
<dbReference type="InterPro" id="IPR003313">
    <property type="entry name" value="AraC-bd"/>
</dbReference>
<dbReference type="RefSeq" id="WP_345346192.1">
    <property type="nucleotide sequence ID" value="NZ_BAABHJ010000001.1"/>
</dbReference>
<dbReference type="SMART" id="SM00342">
    <property type="entry name" value="HTH_ARAC"/>
    <property type="match status" value="1"/>
</dbReference>
<evidence type="ECO:0000313" key="6">
    <source>
        <dbReference type="Proteomes" id="UP001500212"/>
    </source>
</evidence>
<dbReference type="PROSITE" id="PS01124">
    <property type="entry name" value="HTH_ARAC_FAMILY_2"/>
    <property type="match status" value="1"/>
</dbReference>
<sequence>MQLSRFWRLRGLDGLGLMRARYVSHAFARHGHETFAVGVIQSGAEEIRFADGVERIGPGGLVLIGPEVVHTGVALTDNGWAYRVLYPSAGLMSELAGTRGTPRFIERVVDDDRAARLVLRAHAATETEDRLTAETLMRRALAGLLRSYGGVPSAVPVRSSGGAFSERAREVLHERMTEPPGLEELAAEVGVGWSTLVRAFRDAYGLPPHAYLTQLRVRAACRLLERGIPPAEVAPMVGFYDQAHLSRHFRRLVGVPPGGYQQGGRIVQAPSPGSA</sequence>
<dbReference type="EMBL" id="BAABHJ010000001">
    <property type="protein sequence ID" value="GAA4600625.1"/>
    <property type="molecule type" value="Genomic_DNA"/>
</dbReference>
<dbReference type="InterPro" id="IPR009057">
    <property type="entry name" value="Homeodomain-like_sf"/>
</dbReference>
<gene>
    <name evidence="5" type="ORF">GCM10023195_00470</name>
</gene>
<dbReference type="SUPFAM" id="SSF51215">
    <property type="entry name" value="Regulatory protein AraC"/>
    <property type="match status" value="1"/>
</dbReference>
<evidence type="ECO:0000259" key="4">
    <source>
        <dbReference type="PROSITE" id="PS01124"/>
    </source>
</evidence>
<organism evidence="5 6">
    <name type="scientific">Actinoallomurus liliacearum</name>
    <dbReference type="NCBI Taxonomy" id="1080073"/>
    <lineage>
        <taxon>Bacteria</taxon>
        <taxon>Bacillati</taxon>
        <taxon>Actinomycetota</taxon>
        <taxon>Actinomycetes</taxon>
        <taxon>Streptosporangiales</taxon>
        <taxon>Thermomonosporaceae</taxon>
        <taxon>Actinoallomurus</taxon>
    </lineage>
</organism>
<dbReference type="PANTHER" id="PTHR46796:SF2">
    <property type="entry name" value="TRANSCRIPTIONAL REGULATORY PROTEIN"/>
    <property type="match status" value="1"/>
</dbReference>
<accession>A0ABP8TAB0</accession>
<dbReference type="Proteomes" id="UP001500212">
    <property type="component" value="Unassembled WGS sequence"/>
</dbReference>
<dbReference type="Pfam" id="PF02311">
    <property type="entry name" value="AraC_binding"/>
    <property type="match status" value="1"/>
</dbReference>
<name>A0ABP8TAB0_9ACTN</name>
<dbReference type="InterPro" id="IPR037923">
    <property type="entry name" value="HTH-like"/>
</dbReference>
<dbReference type="InterPro" id="IPR018060">
    <property type="entry name" value="HTH_AraC"/>
</dbReference>
<evidence type="ECO:0000256" key="1">
    <source>
        <dbReference type="ARBA" id="ARBA00023015"/>
    </source>
</evidence>
<feature type="domain" description="HTH araC/xylS-type" evidence="4">
    <location>
        <begin position="166"/>
        <end position="263"/>
    </location>
</feature>
<dbReference type="Pfam" id="PF12833">
    <property type="entry name" value="HTH_18"/>
    <property type="match status" value="1"/>
</dbReference>
<keyword evidence="2" id="KW-0238">DNA-binding</keyword>
<dbReference type="InterPro" id="IPR050204">
    <property type="entry name" value="AraC_XylS_family_regulators"/>
</dbReference>
<keyword evidence="6" id="KW-1185">Reference proteome</keyword>
<evidence type="ECO:0000256" key="2">
    <source>
        <dbReference type="ARBA" id="ARBA00023125"/>
    </source>
</evidence>